<evidence type="ECO:0000256" key="1">
    <source>
        <dbReference type="SAM" id="MobiDB-lite"/>
    </source>
</evidence>
<dbReference type="Proteomes" id="UP000813423">
    <property type="component" value="Unassembled WGS sequence"/>
</dbReference>
<proteinExistence type="predicted"/>
<organism evidence="2 3">
    <name type="scientific">Aspergillus fumigatus</name>
    <name type="common">Neosartorya fumigata</name>
    <dbReference type="NCBI Taxonomy" id="746128"/>
    <lineage>
        <taxon>Eukaryota</taxon>
        <taxon>Fungi</taxon>
        <taxon>Dikarya</taxon>
        <taxon>Ascomycota</taxon>
        <taxon>Pezizomycotina</taxon>
        <taxon>Eurotiomycetes</taxon>
        <taxon>Eurotiomycetidae</taxon>
        <taxon>Eurotiales</taxon>
        <taxon>Aspergillaceae</taxon>
        <taxon>Aspergillus</taxon>
        <taxon>Aspergillus subgen. Fumigati</taxon>
    </lineage>
</organism>
<name>A0A229Y492_ASPFM</name>
<evidence type="ECO:0000313" key="2">
    <source>
        <dbReference type="EMBL" id="KAH1894943.1"/>
    </source>
</evidence>
<gene>
    <name evidence="2" type="ORF">KXV57_002037</name>
</gene>
<dbReference type="AlphaFoldDB" id="A0A229Y492"/>
<protein>
    <submittedName>
        <fullName evidence="2">Uncharacterized protein</fullName>
    </submittedName>
</protein>
<feature type="compositionally biased region" description="Basic and acidic residues" evidence="1">
    <location>
        <begin position="116"/>
        <end position="164"/>
    </location>
</feature>
<dbReference type="OMA" id="EHYINAV"/>
<reference evidence="2" key="1">
    <citation type="submission" date="2021-08" db="EMBL/GenBank/DDBJ databases">
        <title>Global Aspergillus fumigatus from environmental and clinical sources.</title>
        <authorList>
            <person name="Barber A."/>
            <person name="Sae-Ong T."/>
        </authorList>
    </citation>
    <scope>NUCLEOTIDE SEQUENCE</scope>
    <source>
        <strain evidence="2">NRZ-2016-071</strain>
    </source>
</reference>
<accession>A0A229Y492</accession>
<feature type="region of interest" description="Disordered" evidence="1">
    <location>
        <begin position="94"/>
        <end position="200"/>
    </location>
</feature>
<dbReference type="EMBL" id="JAIBSC010000144">
    <property type="protein sequence ID" value="KAH1894943.1"/>
    <property type="molecule type" value="Genomic_DNA"/>
</dbReference>
<sequence>MADEFPRTAAYKKLVDKGLIKVDKDLPQYVQDVSKDLQGNARTGELEDAIAKVCKRIREIDSSEVFDVEGFEGNRQEAKDFLLDVLALAEKGGIEGAGDAVKKVSSTNITDGSDNDSEKESDGKENEEKKEKEKQEKEKQEKEKQEKEKQEKEKQEKEKKEKKEKEKKKKVSDDDSDSEYGSEYTPGSRGRGRSATPMNDEVREQLESRLKEYYDKAIEALRKYICGDKASKEDLRALNNNIRSDAAQLLKCKPEDTTNFTIPFDELKKMISKEVVTAPEDAQSDEYAEKLGEAKIKLYYLCRNHNIPQKWLSGLLVDSANDGATYEYRSIYNKENRSATEYWPYRTLQGNGFLVLFEKKKRSQKGEQSSFGVQVFDVQSKKFRVEMRKSIGSEVLNEWRGLNGTYKFSAADRKHSKDKDGEIEEVFFYTMTQKQTSVAHSSQPAHAEVCVKFAKSIWPRIIPKCDVQKLLPADEEVDNILEGLAKRDHMLLPREFAPNSVKIPMRPKRDGMPEVRLDQALKWRNITPIDPSVSNYSRDSVPPDFDIPRQTRESTFSPNYDNGLGRLRNEFDEKFSKLNSRMDHLEESVVTAEYLDNRFNQFFRQISEKLESRF</sequence>
<comment type="caution">
    <text evidence="2">The sequence shown here is derived from an EMBL/GenBank/DDBJ whole genome shotgun (WGS) entry which is preliminary data.</text>
</comment>
<evidence type="ECO:0000313" key="3">
    <source>
        <dbReference type="Proteomes" id="UP000813423"/>
    </source>
</evidence>